<name>A0A3B0YLW0_9ZZZZ</name>
<sequence>MMKNRINSKKEATHQRILEAVHSGFKQHGYDGAGVDGLAKEAKVTSGAFYAHFGSKAGAFREAIHEGLSQVKELIEQLQAECGDDWLEKFSEIYLGEKRCSDLSNSCAMQSLTSEVARSDDETRTIFENDLLEIVDIFSGGLFEKDGKENLEKSWATISMLVGSVTLARAVKNPDLSNSIANTVCRVIKKSNHRP</sequence>
<dbReference type="InterPro" id="IPR009057">
    <property type="entry name" value="Homeodomain-like_sf"/>
</dbReference>
<keyword evidence="3" id="KW-0804">Transcription</keyword>
<dbReference type="InterPro" id="IPR001647">
    <property type="entry name" value="HTH_TetR"/>
</dbReference>
<proteinExistence type="predicted"/>
<organism evidence="5">
    <name type="scientific">hydrothermal vent metagenome</name>
    <dbReference type="NCBI Taxonomy" id="652676"/>
    <lineage>
        <taxon>unclassified sequences</taxon>
        <taxon>metagenomes</taxon>
        <taxon>ecological metagenomes</taxon>
    </lineage>
</organism>
<dbReference type="PRINTS" id="PR00455">
    <property type="entry name" value="HTHTETR"/>
</dbReference>
<dbReference type="SUPFAM" id="SSF46689">
    <property type="entry name" value="Homeodomain-like"/>
    <property type="match status" value="1"/>
</dbReference>
<accession>A0A3B0YLW0</accession>
<evidence type="ECO:0000256" key="3">
    <source>
        <dbReference type="ARBA" id="ARBA00023163"/>
    </source>
</evidence>
<keyword evidence="1" id="KW-0805">Transcription regulation</keyword>
<evidence type="ECO:0000256" key="2">
    <source>
        <dbReference type="ARBA" id="ARBA00023125"/>
    </source>
</evidence>
<dbReference type="InterPro" id="IPR036271">
    <property type="entry name" value="Tet_transcr_reg_TetR-rel_C_sf"/>
</dbReference>
<keyword evidence="2" id="KW-0238">DNA-binding</keyword>
<gene>
    <name evidence="5" type="ORF">MNBD_GAMMA12-1957</name>
</gene>
<evidence type="ECO:0000259" key="4">
    <source>
        <dbReference type="PROSITE" id="PS50977"/>
    </source>
</evidence>
<dbReference type="EMBL" id="UOFL01000232">
    <property type="protein sequence ID" value="VAW81938.1"/>
    <property type="molecule type" value="Genomic_DNA"/>
</dbReference>
<reference evidence="5" key="1">
    <citation type="submission" date="2018-06" db="EMBL/GenBank/DDBJ databases">
        <authorList>
            <person name="Zhirakovskaya E."/>
        </authorList>
    </citation>
    <scope>NUCLEOTIDE SEQUENCE</scope>
</reference>
<dbReference type="PANTHER" id="PTHR47506">
    <property type="entry name" value="TRANSCRIPTIONAL REGULATORY PROTEIN"/>
    <property type="match status" value="1"/>
</dbReference>
<evidence type="ECO:0000256" key="1">
    <source>
        <dbReference type="ARBA" id="ARBA00023015"/>
    </source>
</evidence>
<dbReference type="PROSITE" id="PS50977">
    <property type="entry name" value="HTH_TETR_2"/>
    <property type="match status" value="1"/>
</dbReference>
<feature type="domain" description="HTH tetR-type" evidence="4">
    <location>
        <begin position="11"/>
        <end position="71"/>
    </location>
</feature>
<dbReference type="Pfam" id="PF00440">
    <property type="entry name" value="TetR_N"/>
    <property type="match status" value="1"/>
</dbReference>
<dbReference type="GO" id="GO:0003677">
    <property type="term" value="F:DNA binding"/>
    <property type="evidence" value="ECO:0007669"/>
    <property type="project" value="UniProtKB-KW"/>
</dbReference>
<dbReference type="Gene3D" id="1.10.357.10">
    <property type="entry name" value="Tetracycline Repressor, domain 2"/>
    <property type="match status" value="1"/>
</dbReference>
<dbReference type="SUPFAM" id="SSF48498">
    <property type="entry name" value="Tetracyclin repressor-like, C-terminal domain"/>
    <property type="match status" value="1"/>
</dbReference>
<protein>
    <submittedName>
        <fullName evidence="5">Transcriptional regulator, AcrR family</fullName>
    </submittedName>
</protein>
<dbReference type="PANTHER" id="PTHR47506:SF7">
    <property type="entry name" value="TRANSCRIPTIONAL REGULATORY PROTEIN"/>
    <property type="match status" value="1"/>
</dbReference>
<evidence type="ECO:0000313" key="5">
    <source>
        <dbReference type="EMBL" id="VAW81938.1"/>
    </source>
</evidence>
<dbReference type="AlphaFoldDB" id="A0A3B0YLW0"/>
<dbReference type="Gene3D" id="1.10.10.60">
    <property type="entry name" value="Homeodomain-like"/>
    <property type="match status" value="1"/>
</dbReference>